<name>A0A1Q9D2D0_SYMMI</name>
<dbReference type="Proteomes" id="UP000186817">
    <property type="component" value="Unassembled WGS sequence"/>
</dbReference>
<comment type="caution">
    <text evidence="2">The sequence shown here is derived from an EMBL/GenBank/DDBJ whole genome shotgun (WGS) entry which is preliminary data.</text>
</comment>
<accession>A0A1Q9D2D0</accession>
<dbReference type="EMBL" id="LSRX01000765">
    <property type="protein sequence ID" value="OLP89340.1"/>
    <property type="molecule type" value="Genomic_DNA"/>
</dbReference>
<evidence type="ECO:0000313" key="3">
    <source>
        <dbReference type="Proteomes" id="UP000186817"/>
    </source>
</evidence>
<dbReference type="OrthoDB" id="421662at2759"/>
<proteinExistence type="predicted"/>
<protein>
    <submittedName>
        <fullName evidence="2">Uncharacterized protein</fullName>
    </submittedName>
</protein>
<organism evidence="2 3">
    <name type="scientific">Symbiodinium microadriaticum</name>
    <name type="common">Dinoflagellate</name>
    <name type="synonym">Zooxanthella microadriatica</name>
    <dbReference type="NCBI Taxonomy" id="2951"/>
    <lineage>
        <taxon>Eukaryota</taxon>
        <taxon>Sar</taxon>
        <taxon>Alveolata</taxon>
        <taxon>Dinophyceae</taxon>
        <taxon>Suessiales</taxon>
        <taxon>Symbiodiniaceae</taxon>
        <taxon>Symbiodinium</taxon>
    </lineage>
</organism>
<reference evidence="2 3" key="1">
    <citation type="submission" date="2016-02" db="EMBL/GenBank/DDBJ databases">
        <title>Genome analysis of coral dinoflagellate symbionts highlights evolutionary adaptations to a symbiotic lifestyle.</title>
        <authorList>
            <person name="Aranda M."/>
            <person name="Li Y."/>
            <person name="Liew Y.J."/>
            <person name="Baumgarten S."/>
            <person name="Simakov O."/>
            <person name="Wilson M."/>
            <person name="Piel J."/>
            <person name="Ashoor H."/>
            <person name="Bougouffa S."/>
            <person name="Bajic V.B."/>
            <person name="Ryu T."/>
            <person name="Ravasi T."/>
            <person name="Bayer T."/>
            <person name="Micklem G."/>
            <person name="Kim H."/>
            <person name="Bhak J."/>
            <person name="Lajeunesse T.C."/>
            <person name="Voolstra C.R."/>
        </authorList>
    </citation>
    <scope>NUCLEOTIDE SEQUENCE [LARGE SCALE GENOMIC DNA]</scope>
    <source>
        <strain evidence="2 3">CCMP2467</strain>
    </source>
</reference>
<gene>
    <name evidence="2" type="ORF">AK812_SmicGene29211</name>
</gene>
<feature type="region of interest" description="Disordered" evidence="1">
    <location>
        <begin position="99"/>
        <end position="122"/>
    </location>
</feature>
<feature type="region of interest" description="Disordered" evidence="1">
    <location>
        <begin position="22"/>
        <end position="64"/>
    </location>
</feature>
<feature type="compositionally biased region" description="Low complexity" evidence="1">
    <location>
        <begin position="101"/>
        <end position="117"/>
    </location>
</feature>
<evidence type="ECO:0000256" key="1">
    <source>
        <dbReference type="SAM" id="MobiDB-lite"/>
    </source>
</evidence>
<sequence>MLRRRYPELGLRIVHDAEANIDPNTGLSERHKRALRMGPQANKRPKDSSQGYHQHREAAWSDQEEEEDLWSSWKLREDNWEDWEEGDWGQWRDQRRAWHHNSSNNQPSSSSWSSSEPSRGHVTDDEAQLILQGTALALTAPAGTSNRVPDVRMLLAYTGCAHSGLQEWQWCGCPEEVCAPAGGVWKMHTCAAELSYWPLKMHRALQEAAEGGSCADLEYEGDLQGETQWVSQKCCASFPASVCNPTAKKMTPCKDEADFLPGNFLHEWCEFHGTVPETCATTKGCHAGEGWCHCDNSEACTAAGGAWKQWTCDAAVQEWDSEKHLAVQSAATGSCEDVDWHGQPMSVALQHESSRCCASYPASVCDPTAKKMTPCKDEADFMPSNVLHEWCEVNPIPNASTCASHGCHGDGSYCHCSSHSSCASLGGSWKTSTCAEDLGHKDVAWHQAVAQASDEGTCAESRVHDSTVEDAISWSSRKCCSSYPANACYKGLKKMTPCKDEADFLPGNFLHEWCEFHGTVPETCATTKGCHAGEGWCHCDNSEACTAAGGAWKQWTCDAAVQEWDSEKHLAVQSAATGSCEDVDWHGQPMSVALQHESSKCCASYPAFVCDPTAKKMTPCKDEADFMPSNVVHEYCELHGVSVDSDTCTAHGCRSNHGHCHCDSQPGCEGVGGTWKVTSCEMEIGYWEPAKHKALQEAEESGTCGVDNMYGDLAIMIDHAATKCCASFPATLCDKTARHMTPCKDDADYTPEKEMYAWCDFYGDGAVLPEETVCNAQEGCYGGQGWCHCDGATGCQATGGIWNAHTCAKEVSQWSPEQHKMLQKADEHGTCLDLEVHGMRAQDFVNWPAQQCCKSFPASICDKDVKAMTPCLRSQDFDHNKTMWAWCEGLYPVPAEADCLAQGCTGNEHHCHCETAAACTALGGKYVEHQCWQDLQWMAAEVHKGIAKAIGQGTCEDVEAQHGKLEYAVDWLGSSCCASGMSVCQELASCATDYLSDTTGGLRESVEIGPNRGCGIRSF</sequence>
<evidence type="ECO:0000313" key="2">
    <source>
        <dbReference type="EMBL" id="OLP89340.1"/>
    </source>
</evidence>
<keyword evidence="3" id="KW-1185">Reference proteome</keyword>
<dbReference type="AlphaFoldDB" id="A0A1Q9D2D0"/>